<reference evidence="3" key="1">
    <citation type="submission" date="2016-04" db="EMBL/GenBank/DDBJ databases">
        <authorList>
            <person name="Quiroz-Castaneda R.E."/>
            <person name="Martinez-Ocampo F."/>
        </authorList>
    </citation>
    <scope>NUCLEOTIDE SEQUENCE [LARGE SCALE GENOMIC DNA]</scope>
    <source>
        <strain evidence="3">INIFAP01</strain>
    </source>
</reference>
<keyword evidence="3" id="KW-1185">Reference proteome</keyword>
<evidence type="ECO:0000313" key="3">
    <source>
        <dbReference type="Proteomes" id="UP000077623"/>
    </source>
</evidence>
<dbReference type="AlphaFoldDB" id="A0A1A9QEL1"/>
<protein>
    <submittedName>
        <fullName evidence="2">Glutamyl-tRNA amidotransferase</fullName>
    </submittedName>
</protein>
<dbReference type="RefSeq" id="WP_187150505.1">
    <property type="nucleotide sequence ID" value="NZ_LWUJ01000012.1"/>
</dbReference>
<evidence type="ECO:0000256" key="1">
    <source>
        <dbReference type="SAM" id="Phobius"/>
    </source>
</evidence>
<dbReference type="EMBL" id="LWUJ01000012">
    <property type="protein sequence ID" value="OAL10120.1"/>
    <property type="molecule type" value="Genomic_DNA"/>
</dbReference>
<feature type="transmembrane region" description="Helical" evidence="1">
    <location>
        <begin position="204"/>
        <end position="231"/>
    </location>
</feature>
<keyword evidence="1" id="KW-1133">Transmembrane helix</keyword>
<keyword evidence="1" id="KW-0472">Membrane</keyword>
<feature type="transmembrane region" description="Helical" evidence="1">
    <location>
        <begin position="99"/>
        <end position="119"/>
    </location>
</feature>
<comment type="caution">
    <text evidence="2">The sequence shown here is derived from an EMBL/GenBank/DDBJ whole genome shotgun (WGS) entry which is preliminary data.</text>
</comment>
<organism evidence="2 3">
    <name type="scientific">Candidatus Mycoplasma haematobovis</name>
    <dbReference type="NCBI Taxonomy" id="432608"/>
    <lineage>
        <taxon>Bacteria</taxon>
        <taxon>Bacillati</taxon>
        <taxon>Mycoplasmatota</taxon>
        <taxon>Mollicutes</taxon>
        <taxon>Mycoplasmataceae</taxon>
        <taxon>Mycoplasma</taxon>
    </lineage>
</organism>
<gene>
    <name evidence="2" type="ORF">A6V39_04370</name>
</gene>
<dbReference type="STRING" id="432608.A6V39_04370"/>
<dbReference type="GO" id="GO:0016740">
    <property type="term" value="F:transferase activity"/>
    <property type="evidence" value="ECO:0007669"/>
    <property type="project" value="UniProtKB-KW"/>
</dbReference>
<proteinExistence type="predicted"/>
<name>A0A1A9QEL1_9MOLU</name>
<feature type="transmembrane region" description="Helical" evidence="1">
    <location>
        <begin position="166"/>
        <end position="184"/>
    </location>
</feature>
<sequence length="346" mass="39088">MFLALLQDNAINDKHVTSVYALIVSTFFAVLLGKKLYYRFTTNQEYIILPRLQTNGISSVSMITAMNIALIITISMLSNQMMGWLFKIYPGARFLVENILIKIGGILFGPIIGAFIGFSTDLLTVILTSSVLNYGYFVSAIMNGFLGGLINLLIRMKDPKKYQPAGLAAAMAIGSLIYLGILLFSNHGGDSLYRVQFLSLSFSLPWSLIFIFVTFMLSIALTYLWISVLAVNRVNEEEFKDVAWVHKYAKLYEFFLIFVVNCAIYLIVDIIALPLFDIKLSALPYEQFLVARIVTSIPSVILFTNIIWYIYQLHNDIRGNLATQKNPTWGLMPIKKKEKRVLPVLL</sequence>
<dbReference type="Proteomes" id="UP000077623">
    <property type="component" value="Unassembled WGS sequence"/>
</dbReference>
<keyword evidence="1" id="KW-0812">Transmembrane</keyword>
<feature type="transmembrane region" description="Helical" evidence="1">
    <location>
        <begin position="288"/>
        <end position="311"/>
    </location>
</feature>
<feature type="transmembrane region" description="Helical" evidence="1">
    <location>
        <begin position="57"/>
        <end position="78"/>
    </location>
</feature>
<evidence type="ECO:0000313" key="2">
    <source>
        <dbReference type="EMBL" id="OAL10120.1"/>
    </source>
</evidence>
<feature type="transmembrane region" description="Helical" evidence="1">
    <location>
        <begin position="19"/>
        <end position="37"/>
    </location>
</feature>
<accession>A0A1A9QEL1</accession>
<feature type="transmembrane region" description="Helical" evidence="1">
    <location>
        <begin position="131"/>
        <end position="154"/>
    </location>
</feature>
<feature type="transmembrane region" description="Helical" evidence="1">
    <location>
        <begin position="251"/>
        <end position="276"/>
    </location>
</feature>
<dbReference type="Gene3D" id="1.10.1760.20">
    <property type="match status" value="1"/>
</dbReference>
<keyword evidence="2" id="KW-0808">Transferase</keyword>